<dbReference type="EMBL" id="FO203522">
    <property type="protein sequence ID" value="CCO24617.1"/>
    <property type="molecule type" value="Genomic_DNA"/>
</dbReference>
<dbReference type="InterPro" id="IPR050111">
    <property type="entry name" value="C-type_lectin/snaclec_domain"/>
</dbReference>
<dbReference type="InterPro" id="IPR016186">
    <property type="entry name" value="C-type_lectin-like/link_sf"/>
</dbReference>
<dbReference type="PATRIC" id="fig|1121451.3.peg.2573"/>
<proteinExistence type="predicted"/>
<dbReference type="Gene3D" id="3.10.100.10">
    <property type="entry name" value="Mannose-Binding Protein A, subunit A"/>
    <property type="match status" value="1"/>
</dbReference>
<evidence type="ECO:0000313" key="4">
    <source>
        <dbReference type="Proteomes" id="UP000010808"/>
    </source>
</evidence>
<dbReference type="AlphaFoldDB" id="L0REH9"/>
<accession>L0REH9</accession>
<feature type="signal peptide" evidence="1">
    <location>
        <begin position="1"/>
        <end position="23"/>
    </location>
</feature>
<protein>
    <submittedName>
        <fullName evidence="3">C-type lectin domain protein</fullName>
    </submittedName>
</protein>
<dbReference type="InterPro" id="IPR001304">
    <property type="entry name" value="C-type_lectin-like"/>
</dbReference>
<reference evidence="3 4" key="1">
    <citation type="submission" date="2012-10" db="EMBL/GenBank/DDBJ databases">
        <authorList>
            <person name="Genoscope - CEA"/>
        </authorList>
    </citation>
    <scope>NUCLEOTIDE SEQUENCE [LARGE SCALE GENOMIC DNA]</scope>
    <source>
        <strain evidence="4">AM13 / DSM 14728</strain>
    </source>
</reference>
<dbReference type="OrthoDB" id="500962at2"/>
<feature type="chain" id="PRO_5003947874" evidence="1">
    <location>
        <begin position="24"/>
        <end position="188"/>
    </location>
</feature>
<dbReference type="STRING" id="1121451.DESAM_22350"/>
<evidence type="ECO:0000313" key="3">
    <source>
        <dbReference type="EMBL" id="CCO24617.1"/>
    </source>
</evidence>
<feature type="domain" description="C-type lectin" evidence="2">
    <location>
        <begin position="28"/>
        <end position="141"/>
    </location>
</feature>
<keyword evidence="3" id="KW-0430">Lectin</keyword>
<name>L0REH9_9BACT</name>
<organism evidence="3 4">
    <name type="scientific">Maridesulfovibrio hydrothermalis AM13 = DSM 14728</name>
    <dbReference type="NCBI Taxonomy" id="1121451"/>
    <lineage>
        <taxon>Bacteria</taxon>
        <taxon>Pseudomonadati</taxon>
        <taxon>Thermodesulfobacteriota</taxon>
        <taxon>Desulfovibrionia</taxon>
        <taxon>Desulfovibrionales</taxon>
        <taxon>Desulfovibrionaceae</taxon>
        <taxon>Maridesulfovibrio</taxon>
    </lineage>
</organism>
<dbReference type="HOGENOM" id="CLU_1325215_0_0_7"/>
<dbReference type="PANTHER" id="PTHR22803">
    <property type="entry name" value="MANNOSE, PHOSPHOLIPASE, LECTIN RECEPTOR RELATED"/>
    <property type="match status" value="1"/>
</dbReference>
<evidence type="ECO:0000259" key="2">
    <source>
        <dbReference type="PROSITE" id="PS50041"/>
    </source>
</evidence>
<sequence length="188" mass="20903">MKKLLALSISAILLILSAIPAIASTFTFGNSEYILVQTSGISWDEARIAAEAAGGHLATITSIEENNFFKSNVFKDANKAYWLGAYQTGDEDRQNPTANWQWITGEEWTYTDWSSVEPNNAGMDEAHLSADSRYQFSWNDEDSAVQRMINGYVVEKQLPPTPTPIPGTIWLLGVSLITVSGLRHRFNK</sequence>
<dbReference type="PROSITE" id="PS50041">
    <property type="entry name" value="C_TYPE_LECTIN_2"/>
    <property type="match status" value="1"/>
</dbReference>
<dbReference type="SUPFAM" id="SSF56436">
    <property type="entry name" value="C-type lectin-like"/>
    <property type="match status" value="1"/>
</dbReference>
<dbReference type="GO" id="GO:0030246">
    <property type="term" value="F:carbohydrate binding"/>
    <property type="evidence" value="ECO:0007669"/>
    <property type="project" value="UniProtKB-KW"/>
</dbReference>
<dbReference type="SMART" id="SM00034">
    <property type="entry name" value="CLECT"/>
    <property type="match status" value="1"/>
</dbReference>
<gene>
    <name evidence="3" type="ORF">DESAM_22350</name>
</gene>
<dbReference type="Pfam" id="PF00059">
    <property type="entry name" value="Lectin_C"/>
    <property type="match status" value="1"/>
</dbReference>
<dbReference type="RefSeq" id="WP_015337217.1">
    <property type="nucleotide sequence ID" value="NC_020055.1"/>
</dbReference>
<dbReference type="InterPro" id="IPR016187">
    <property type="entry name" value="CTDL_fold"/>
</dbReference>
<dbReference type="KEGG" id="dhy:DESAM_22350"/>
<evidence type="ECO:0000256" key="1">
    <source>
        <dbReference type="SAM" id="SignalP"/>
    </source>
</evidence>
<keyword evidence="1" id="KW-0732">Signal</keyword>
<dbReference type="Proteomes" id="UP000010808">
    <property type="component" value="Chromosome"/>
</dbReference>
<dbReference type="eggNOG" id="COG2815">
    <property type="taxonomic scope" value="Bacteria"/>
</dbReference>
<keyword evidence="4" id="KW-1185">Reference proteome</keyword>